<gene>
    <name evidence="1" type="ORF">FHS87_004722</name>
</gene>
<dbReference type="Proteomes" id="UP000580654">
    <property type="component" value="Unassembled WGS sequence"/>
</dbReference>
<reference evidence="1 2" key="1">
    <citation type="submission" date="2020-08" db="EMBL/GenBank/DDBJ databases">
        <title>Genomic Encyclopedia of Type Strains, Phase IV (KMG-IV): sequencing the most valuable type-strain genomes for metagenomic binning, comparative biology and taxonomic classification.</title>
        <authorList>
            <person name="Goeker M."/>
        </authorList>
    </citation>
    <scope>NUCLEOTIDE SEQUENCE [LARGE SCALE GENOMIC DNA]</scope>
    <source>
        <strain evidence="1 2">DSM 25622</strain>
    </source>
</reference>
<organism evidence="1 2">
    <name type="scientific">Muricoccus pecuniae</name>
    <dbReference type="NCBI Taxonomy" id="693023"/>
    <lineage>
        <taxon>Bacteria</taxon>
        <taxon>Pseudomonadati</taxon>
        <taxon>Pseudomonadota</taxon>
        <taxon>Alphaproteobacteria</taxon>
        <taxon>Acetobacterales</taxon>
        <taxon>Roseomonadaceae</taxon>
        <taxon>Muricoccus</taxon>
    </lineage>
</organism>
<evidence type="ECO:0000313" key="1">
    <source>
        <dbReference type="EMBL" id="MBB5696648.1"/>
    </source>
</evidence>
<protein>
    <submittedName>
        <fullName evidence="1">Uncharacterized protein</fullName>
    </submittedName>
</protein>
<name>A0A840Y665_9PROT</name>
<evidence type="ECO:0000313" key="2">
    <source>
        <dbReference type="Proteomes" id="UP000580654"/>
    </source>
</evidence>
<feature type="non-terminal residue" evidence="1">
    <location>
        <position position="1"/>
    </location>
</feature>
<accession>A0A840Y665</accession>
<keyword evidence="2" id="KW-1185">Reference proteome</keyword>
<dbReference type="AlphaFoldDB" id="A0A840Y665"/>
<sequence>GRHQIGMADFISESLADIKSETVADFRRNPHCYI</sequence>
<proteinExistence type="predicted"/>
<dbReference type="EMBL" id="JACIJD010000078">
    <property type="protein sequence ID" value="MBB5696648.1"/>
    <property type="molecule type" value="Genomic_DNA"/>
</dbReference>
<comment type="caution">
    <text evidence="1">The sequence shown here is derived from an EMBL/GenBank/DDBJ whole genome shotgun (WGS) entry which is preliminary data.</text>
</comment>